<dbReference type="GO" id="GO:0051787">
    <property type="term" value="F:misfolded protein binding"/>
    <property type="evidence" value="ECO:0007669"/>
    <property type="project" value="TreeGrafter"/>
</dbReference>
<evidence type="ECO:0000313" key="10">
    <source>
        <dbReference type="EMBL" id="SAL97462.1"/>
    </source>
</evidence>
<dbReference type="SMART" id="SM00028">
    <property type="entry name" value="TPR"/>
    <property type="match status" value="7"/>
</dbReference>
<dbReference type="Gene3D" id="1.10.287.110">
    <property type="entry name" value="DnaJ domain"/>
    <property type="match status" value="1"/>
</dbReference>
<keyword evidence="4 7" id="KW-0802">TPR repeat</keyword>
<dbReference type="FunFam" id="1.25.40.10:FF:000224">
    <property type="entry name" value="DnaJ and TPR domain protein"/>
    <property type="match status" value="1"/>
</dbReference>
<protein>
    <recommendedName>
        <fullName evidence="6">Tetratricopeptide repeat and J domain-containing co-chaperone DNJ1</fullName>
    </recommendedName>
</protein>
<dbReference type="OMA" id="FSMQEAQ"/>
<evidence type="ECO:0000256" key="7">
    <source>
        <dbReference type="PROSITE-ProRule" id="PRU00339"/>
    </source>
</evidence>
<dbReference type="SUPFAM" id="SSF46565">
    <property type="entry name" value="Chaperone J-domain"/>
    <property type="match status" value="1"/>
</dbReference>
<evidence type="ECO:0000256" key="3">
    <source>
        <dbReference type="ARBA" id="ARBA00022737"/>
    </source>
</evidence>
<dbReference type="InterPro" id="IPR011990">
    <property type="entry name" value="TPR-like_helical_dom_sf"/>
</dbReference>
<dbReference type="GO" id="GO:0051087">
    <property type="term" value="F:protein-folding chaperone binding"/>
    <property type="evidence" value="ECO:0007669"/>
    <property type="project" value="TreeGrafter"/>
</dbReference>
<dbReference type="STRING" id="4829.A0A163J6H5"/>
<evidence type="ECO:0000256" key="4">
    <source>
        <dbReference type="ARBA" id="ARBA00022803"/>
    </source>
</evidence>
<dbReference type="PROSITE" id="PS50005">
    <property type="entry name" value="TPR"/>
    <property type="match status" value="2"/>
</dbReference>
<dbReference type="Gene3D" id="1.25.40.10">
    <property type="entry name" value="Tetratricopeptide repeat domain"/>
    <property type="match status" value="1"/>
</dbReference>
<dbReference type="PROSITE" id="PS50076">
    <property type="entry name" value="DNAJ_2"/>
    <property type="match status" value="1"/>
</dbReference>
<proteinExistence type="predicted"/>
<evidence type="ECO:0000256" key="8">
    <source>
        <dbReference type="SAM" id="SignalP"/>
    </source>
</evidence>
<dbReference type="EMBL" id="LT551811">
    <property type="protein sequence ID" value="SAL97462.1"/>
    <property type="molecule type" value="Genomic_DNA"/>
</dbReference>
<evidence type="ECO:0000259" key="9">
    <source>
        <dbReference type="PROSITE" id="PS50076"/>
    </source>
</evidence>
<dbReference type="PANTHER" id="PTHR44140:SF2">
    <property type="entry name" value="LD25575P"/>
    <property type="match status" value="1"/>
</dbReference>
<dbReference type="Pfam" id="PF13432">
    <property type="entry name" value="TPR_16"/>
    <property type="match status" value="1"/>
</dbReference>
<evidence type="ECO:0000256" key="6">
    <source>
        <dbReference type="ARBA" id="ARBA00073740"/>
    </source>
</evidence>
<dbReference type="AlphaFoldDB" id="A0A163J6H5"/>
<dbReference type="PANTHER" id="PTHR44140">
    <property type="entry name" value="LD25575P"/>
    <property type="match status" value="1"/>
</dbReference>
<keyword evidence="11" id="KW-1185">Reference proteome</keyword>
<dbReference type="PRINTS" id="PR00625">
    <property type="entry name" value="JDOMAIN"/>
</dbReference>
<dbReference type="SMART" id="SM00271">
    <property type="entry name" value="DnaJ"/>
    <property type="match status" value="1"/>
</dbReference>
<organism evidence="10">
    <name type="scientific">Absidia glauca</name>
    <name type="common">Pin mould</name>
    <dbReference type="NCBI Taxonomy" id="4829"/>
    <lineage>
        <taxon>Eukaryota</taxon>
        <taxon>Fungi</taxon>
        <taxon>Fungi incertae sedis</taxon>
        <taxon>Mucoromycota</taxon>
        <taxon>Mucoromycotina</taxon>
        <taxon>Mucoromycetes</taxon>
        <taxon>Mucorales</taxon>
        <taxon>Cunninghamellaceae</taxon>
        <taxon>Absidia</taxon>
    </lineage>
</organism>
<accession>A0A163J6H5</accession>
<dbReference type="GO" id="GO:0005788">
    <property type="term" value="C:endoplasmic reticulum lumen"/>
    <property type="evidence" value="ECO:0007669"/>
    <property type="project" value="UniProtKB-SubCell"/>
</dbReference>
<dbReference type="InterPro" id="IPR001623">
    <property type="entry name" value="DnaJ_domain"/>
</dbReference>
<comment type="subcellular location">
    <subcellularLocation>
        <location evidence="1">Endoplasmic reticulum lumen</location>
    </subcellularLocation>
</comment>
<gene>
    <name evidence="10" type="primary">ABSGL_02959.1 scaffold 4097</name>
</gene>
<feature type="repeat" description="TPR" evidence="7">
    <location>
        <begin position="60"/>
        <end position="93"/>
    </location>
</feature>
<dbReference type="Pfam" id="PF00226">
    <property type="entry name" value="DnaJ"/>
    <property type="match status" value="1"/>
</dbReference>
<feature type="signal peptide" evidence="8">
    <location>
        <begin position="1"/>
        <end position="22"/>
    </location>
</feature>
<dbReference type="OrthoDB" id="1726119at2759"/>
<evidence type="ECO:0000256" key="5">
    <source>
        <dbReference type="ARBA" id="ARBA00022824"/>
    </source>
</evidence>
<dbReference type="InterPro" id="IPR051727">
    <property type="entry name" value="DnaJ_C3_Co-chaperones"/>
</dbReference>
<evidence type="ECO:0000313" key="11">
    <source>
        <dbReference type="Proteomes" id="UP000078561"/>
    </source>
</evidence>
<feature type="chain" id="PRO_5007843264" description="Tetratricopeptide repeat and J domain-containing co-chaperone DNJ1" evidence="8">
    <location>
        <begin position="23"/>
        <end position="525"/>
    </location>
</feature>
<keyword evidence="5" id="KW-0256">Endoplasmic reticulum</keyword>
<sequence length="525" mass="59907">MKHHHLLFACALPFLFPASLFAEKTTQALLNEGNAYLTSGKLHNALTSYDAAISQDPDNYLTYYRRATVYLSLGRNQAAVDDFTKILDLKPDFDKALYQRAGIYCQEGEFSLAKKDLEAYLKTHPGDRSALNTLDAVKKAEKDTKQAESYFDSHQYDLCIEHVTNAIRTAPGMGRLRRLSAKCHFGKHDIEAAAGDLSRAAHITPSDHLLLVELANINFYLLNEPEGALANLKQCLHYDPEQKQCKTAFRQLKKLNKTVKSIQHCMENKKYSTASNQLIGTATRQGIIEEVLEQLDLVKDRYIPSTSIDDTIPQRLLLQCYEMACRLQKKMNKEDAKIMDWCSRTLELDHDHVDALKYRGEVYLNRREYEKASQDLQHAHDITKGQNHQVNQLLQKTQQLLRQSKRRDYYKILGVSHDADTRTIKKAFRKLAYETHPDRVGPEQKEDAEKRMAELNAAYEVLSDGDMRQQYDNGFDPFDPESQNGGGFHHQQQQQAGNPFAHFQGFPFGNGGGFPGGQYSFKTQY</sequence>
<evidence type="ECO:0000256" key="1">
    <source>
        <dbReference type="ARBA" id="ARBA00004319"/>
    </source>
</evidence>
<name>A0A163J6H5_ABSGL</name>
<evidence type="ECO:0000256" key="2">
    <source>
        <dbReference type="ARBA" id="ARBA00022729"/>
    </source>
</evidence>
<dbReference type="Proteomes" id="UP000078561">
    <property type="component" value="Unassembled WGS sequence"/>
</dbReference>
<keyword evidence="2 8" id="KW-0732">Signal</keyword>
<reference evidence="10" key="1">
    <citation type="submission" date="2016-04" db="EMBL/GenBank/DDBJ databases">
        <authorList>
            <person name="Evans L.H."/>
            <person name="Alamgir A."/>
            <person name="Owens N."/>
            <person name="Weber N.D."/>
            <person name="Virtaneva K."/>
            <person name="Barbian K."/>
            <person name="Babar A."/>
            <person name="Rosenke K."/>
        </authorList>
    </citation>
    <scope>NUCLEOTIDE SEQUENCE [LARGE SCALE GENOMIC DNA]</scope>
    <source>
        <strain evidence="10">CBS 101.48</strain>
    </source>
</reference>
<dbReference type="CDD" id="cd06257">
    <property type="entry name" value="DnaJ"/>
    <property type="match status" value="1"/>
</dbReference>
<dbReference type="SUPFAM" id="SSF81901">
    <property type="entry name" value="HCP-like"/>
    <property type="match status" value="1"/>
</dbReference>
<dbReference type="InParanoid" id="A0A163J6H5"/>
<dbReference type="InterPro" id="IPR019734">
    <property type="entry name" value="TPR_rpt"/>
</dbReference>
<dbReference type="GO" id="GO:0034975">
    <property type="term" value="P:protein folding in endoplasmic reticulum"/>
    <property type="evidence" value="ECO:0007669"/>
    <property type="project" value="TreeGrafter"/>
</dbReference>
<dbReference type="InterPro" id="IPR036869">
    <property type="entry name" value="J_dom_sf"/>
</dbReference>
<keyword evidence="3" id="KW-0677">Repeat</keyword>
<feature type="domain" description="J" evidence="9">
    <location>
        <begin position="408"/>
        <end position="475"/>
    </location>
</feature>
<dbReference type="SUPFAM" id="SSF48452">
    <property type="entry name" value="TPR-like"/>
    <property type="match status" value="1"/>
</dbReference>
<feature type="repeat" description="TPR" evidence="7">
    <location>
        <begin position="26"/>
        <end position="59"/>
    </location>
</feature>